<evidence type="ECO:0000256" key="10">
    <source>
        <dbReference type="ARBA" id="ARBA00022989"/>
    </source>
</evidence>
<dbReference type="AlphaFoldDB" id="A0A268EDW3"/>
<dbReference type="InterPro" id="IPR036890">
    <property type="entry name" value="HATPase_C_sf"/>
</dbReference>
<evidence type="ECO:0000313" key="17">
    <source>
        <dbReference type="Proteomes" id="UP000215596"/>
    </source>
</evidence>
<feature type="transmembrane region" description="Helical" evidence="13">
    <location>
        <begin position="20"/>
        <end position="43"/>
    </location>
</feature>
<dbReference type="InterPro" id="IPR005467">
    <property type="entry name" value="His_kinase_dom"/>
</dbReference>
<proteinExistence type="predicted"/>
<evidence type="ECO:0000256" key="4">
    <source>
        <dbReference type="ARBA" id="ARBA00022553"/>
    </source>
</evidence>
<keyword evidence="12 13" id="KW-0472">Membrane</keyword>
<dbReference type="Gene3D" id="6.10.340.10">
    <property type="match status" value="1"/>
</dbReference>
<dbReference type="GO" id="GO:0005524">
    <property type="term" value="F:ATP binding"/>
    <property type="evidence" value="ECO:0007669"/>
    <property type="project" value="UniProtKB-KW"/>
</dbReference>
<protein>
    <recommendedName>
        <fullName evidence="3">histidine kinase</fullName>
        <ecNumber evidence="3">2.7.13.3</ecNumber>
    </recommendedName>
</protein>
<evidence type="ECO:0000256" key="2">
    <source>
        <dbReference type="ARBA" id="ARBA00004141"/>
    </source>
</evidence>
<dbReference type="Proteomes" id="UP000435177">
    <property type="component" value="Unassembled WGS sequence"/>
</dbReference>
<dbReference type="EC" id="2.7.13.3" evidence="3"/>
<dbReference type="CDD" id="cd00082">
    <property type="entry name" value="HisKA"/>
    <property type="match status" value="1"/>
</dbReference>
<evidence type="ECO:0000256" key="3">
    <source>
        <dbReference type="ARBA" id="ARBA00012438"/>
    </source>
</evidence>
<sequence length="478" mass="53907">MKWRKTKGRFRNSLTSRYLLLIMAAMMFMPIVMPLASVFYWFVNDTFSRTVYVPTAKYTSGEPLVKMWHAEAAKLGGASAEHIGQRLGELREEYPELSILWVDARNEVRVELPEQPDIPDTWSAEYTVQFMKTAVGNDPFTVVAFIGGDEGSGQGFMVMRIPRQYISVQQPFASETTIYAAFMAGLSLLFILVSWLFFVGIRRRLIRLRKAMTSPHSETGIPQPVQLTKRDEIGQLEEGYNDMVQQLKIGLRRQREEEELRKALIANLSHDLRTPLTVIRSHIFSIGKEQLSEKGQESLALMESKIGDLGELIDNLLSYNLLTSGRIELKLSPVDILRLVRESAAAWYPVWEKSGIEPDIDLEGEPVVWDVDELWFRRIVDNLFQNVVRHAKAGGYIGIRMAGREDGERMLVISDRGPGMNADSEHKGTGIGLAIVEHLAREMGLDYEIVSSAAGSAVRVWRKSNPLLTNAASDDTSL</sequence>
<evidence type="ECO:0000256" key="8">
    <source>
        <dbReference type="ARBA" id="ARBA00022777"/>
    </source>
</evidence>
<keyword evidence="6 13" id="KW-0812">Transmembrane</keyword>
<reference evidence="15 18" key="2">
    <citation type="submission" date="2019-11" db="EMBL/GenBank/DDBJ databases">
        <title>Draft genome sequences of five Paenibacillus species of dairy origin.</title>
        <authorList>
            <person name="Olajide A.M."/>
            <person name="Chen S."/>
            <person name="Lapointe G."/>
        </authorList>
    </citation>
    <scope>NUCLEOTIDE SEQUENCE [LARGE SCALE GENOMIC DNA]</scope>
    <source>
        <strain evidence="15 18">3CS1</strain>
    </source>
</reference>
<dbReference type="Proteomes" id="UP000215596">
    <property type="component" value="Unassembled WGS sequence"/>
</dbReference>
<keyword evidence="4" id="KW-0597">Phosphoprotein</keyword>
<dbReference type="SUPFAM" id="SSF47384">
    <property type="entry name" value="Homodimeric domain of signal transducing histidine kinase"/>
    <property type="match status" value="1"/>
</dbReference>
<evidence type="ECO:0000256" key="11">
    <source>
        <dbReference type="ARBA" id="ARBA00023012"/>
    </source>
</evidence>
<comment type="subcellular location">
    <subcellularLocation>
        <location evidence="2">Membrane</location>
        <topology evidence="2">Multi-pass membrane protein</topology>
    </subcellularLocation>
</comment>
<evidence type="ECO:0000256" key="13">
    <source>
        <dbReference type="SAM" id="Phobius"/>
    </source>
</evidence>
<keyword evidence="18" id="KW-1185">Reference proteome</keyword>
<keyword evidence="9" id="KW-0067">ATP-binding</keyword>
<keyword evidence="7" id="KW-0547">Nucleotide-binding</keyword>
<comment type="catalytic activity">
    <reaction evidence="1">
        <text>ATP + protein L-histidine = ADP + protein N-phospho-L-histidine.</text>
        <dbReference type="EC" id="2.7.13.3"/>
    </reaction>
</comment>
<dbReference type="EMBL" id="WOAA01000002">
    <property type="protein sequence ID" value="MUG65372.1"/>
    <property type="molecule type" value="Genomic_DNA"/>
</dbReference>
<dbReference type="InterPro" id="IPR050398">
    <property type="entry name" value="HssS/ArlS-like"/>
</dbReference>
<gene>
    <name evidence="16" type="ORF">CHH67_24820</name>
    <name evidence="15" type="ORF">GNP94_05050</name>
</gene>
<comment type="caution">
    <text evidence="16">The sequence shown here is derived from an EMBL/GenBank/DDBJ whole genome shotgun (WGS) entry which is preliminary data.</text>
</comment>
<evidence type="ECO:0000256" key="9">
    <source>
        <dbReference type="ARBA" id="ARBA00022840"/>
    </source>
</evidence>
<dbReference type="PROSITE" id="PS50109">
    <property type="entry name" value="HIS_KIN"/>
    <property type="match status" value="1"/>
</dbReference>
<dbReference type="PANTHER" id="PTHR45528">
    <property type="entry name" value="SENSOR HISTIDINE KINASE CPXA"/>
    <property type="match status" value="1"/>
</dbReference>
<dbReference type="SUPFAM" id="SSF55874">
    <property type="entry name" value="ATPase domain of HSP90 chaperone/DNA topoisomerase II/histidine kinase"/>
    <property type="match status" value="1"/>
</dbReference>
<feature type="domain" description="Histidine kinase" evidence="14">
    <location>
        <begin position="267"/>
        <end position="466"/>
    </location>
</feature>
<name>A0A268EDW3_9BACL</name>
<evidence type="ECO:0000259" key="14">
    <source>
        <dbReference type="PROSITE" id="PS50109"/>
    </source>
</evidence>
<dbReference type="SMART" id="SM00388">
    <property type="entry name" value="HisKA"/>
    <property type="match status" value="1"/>
</dbReference>
<evidence type="ECO:0000313" key="16">
    <source>
        <dbReference type="EMBL" id="PAD71313.1"/>
    </source>
</evidence>
<dbReference type="GO" id="GO:0000155">
    <property type="term" value="F:phosphorelay sensor kinase activity"/>
    <property type="evidence" value="ECO:0007669"/>
    <property type="project" value="InterPro"/>
</dbReference>
<keyword evidence="5" id="KW-0808">Transferase</keyword>
<evidence type="ECO:0000256" key="12">
    <source>
        <dbReference type="ARBA" id="ARBA00023136"/>
    </source>
</evidence>
<dbReference type="Pfam" id="PF02518">
    <property type="entry name" value="HATPase_c"/>
    <property type="match status" value="1"/>
</dbReference>
<dbReference type="EMBL" id="NPBY01000110">
    <property type="protein sequence ID" value="PAD71313.1"/>
    <property type="molecule type" value="Genomic_DNA"/>
</dbReference>
<evidence type="ECO:0000256" key="7">
    <source>
        <dbReference type="ARBA" id="ARBA00022741"/>
    </source>
</evidence>
<dbReference type="PANTHER" id="PTHR45528:SF9">
    <property type="entry name" value="SENSOR HISTIDINE KINASE YBDK"/>
    <property type="match status" value="1"/>
</dbReference>
<keyword evidence="10 13" id="KW-1133">Transmembrane helix</keyword>
<evidence type="ECO:0000313" key="15">
    <source>
        <dbReference type="EMBL" id="MUG65372.1"/>
    </source>
</evidence>
<evidence type="ECO:0000256" key="6">
    <source>
        <dbReference type="ARBA" id="ARBA00022692"/>
    </source>
</evidence>
<keyword evidence="8 16" id="KW-0418">Kinase</keyword>
<evidence type="ECO:0000256" key="1">
    <source>
        <dbReference type="ARBA" id="ARBA00000085"/>
    </source>
</evidence>
<feature type="transmembrane region" description="Helical" evidence="13">
    <location>
        <begin position="178"/>
        <end position="201"/>
    </location>
</feature>
<dbReference type="CDD" id="cd06225">
    <property type="entry name" value="HAMP"/>
    <property type="match status" value="1"/>
</dbReference>
<dbReference type="Pfam" id="PF00512">
    <property type="entry name" value="HisKA"/>
    <property type="match status" value="1"/>
</dbReference>
<dbReference type="InterPro" id="IPR003661">
    <property type="entry name" value="HisK_dim/P_dom"/>
</dbReference>
<dbReference type="InterPro" id="IPR036097">
    <property type="entry name" value="HisK_dim/P_sf"/>
</dbReference>
<keyword evidence="11" id="KW-0902">Two-component regulatory system</keyword>
<evidence type="ECO:0000313" key="18">
    <source>
        <dbReference type="Proteomes" id="UP000435177"/>
    </source>
</evidence>
<organism evidence="16 17">
    <name type="scientific">Paenibacillus campinasensis</name>
    <dbReference type="NCBI Taxonomy" id="66347"/>
    <lineage>
        <taxon>Bacteria</taxon>
        <taxon>Bacillati</taxon>
        <taxon>Bacillota</taxon>
        <taxon>Bacilli</taxon>
        <taxon>Bacillales</taxon>
        <taxon>Paenibacillaceae</taxon>
        <taxon>Paenibacillus</taxon>
    </lineage>
</organism>
<dbReference type="GO" id="GO:0016020">
    <property type="term" value="C:membrane"/>
    <property type="evidence" value="ECO:0007669"/>
    <property type="project" value="UniProtKB-SubCell"/>
</dbReference>
<dbReference type="SMART" id="SM00387">
    <property type="entry name" value="HATPase_c"/>
    <property type="match status" value="1"/>
</dbReference>
<accession>A0A268EDW3</accession>
<dbReference type="InterPro" id="IPR003594">
    <property type="entry name" value="HATPase_dom"/>
</dbReference>
<dbReference type="Gene3D" id="1.10.287.130">
    <property type="match status" value="1"/>
</dbReference>
<evidence type="ECO:0000256" key="5">
    <source>
        <dbReference type="ARBA" id="ARBA00022679"/>
    </source>
</evidence>
<dbReference type="Gene3D" id="3.30.565.10">
    <property type="entry name" value="Histidine kinase-like ATPase, C-terminal domain"/>
    <property type="match status" value="1"/>
</dbReference>
<dbReference type="OrthoDB" id="14660at2"/>
<reference evidence="16 17" key="1">
    <citation type="submission" date="2017-07" db="EMBL/GenBank/DDBJ databases">
        <title>Isolation and whole genome analysis of endospore-forming bacteria from heroin.</title>
        <authorList>
            <person name="Kalinowski J."/>
            <person name="Ahrens B."/>
            <person name="Al-Dilaimi A."/>
            <person name="Winkler A."/>
            <person name="Wibberg D."/>
            <person name="Schleenbecker U."/>
            <person name="Ruckert C."/>
            <person name="Wolfel R."/>
            <person name="Grass G."/>
        </authorList>
    </citation>
    <scope>NUCLEOTIDE SEQUENCE [LARGE SCALE GENOMIC DNA]</scope>
    <source>
        <strain evidence="16 17">7537-G1</strain>
    </source>
</reference>
<dbReference type="RefSeq" id="WP_095268051.1">
    <property type="nucleotide sequence ID" value="NZ_NPBY01000110.1"/>
</dbReference>